<evidence type="ECO:0000256" key="15">
    <source>
        <dbReference type="ARBA" id="ARBA00030833"/>
    </source>
</evidence>
<evidence type="ECO:0000256" key="3">
    <source>
        <dbReference type="ARBA" id="ARBA00012408"/>
    </source>
</evidence>
<evidence type="ECO:0000256" key="5">
    <source>
        <dbReference type="ARBA" id="ARBA00022448"/>
    </source>
</evidence>
<dbReference type="Proteomes" id="UP000199771">
    <property type="component" value="Unassembled WGS sequence"/>
</dbReference>
<evidence type="ECO:0000313" key="22">
    <source>
        <dbReference type="EMBL" id="SFF34914.1"/>
    </source>
</evidence>
<dbReference type="STRING" id="1076937.SAMN04488120_102345"/>
<dbReference type="InterPro" id="IPR025710">
    <property type="entry name" value="SoxA"/>
</dbReference>
<evidence type="ECO:0000256" key="8">
    <source>
        <dbReference type="ARBA" id="ARBA00022723"/>
    </source>
</evidence>
<dbReference type="GO" id="GO:0046872">
    <property type="term" value="F:metal ion binding"/>
    <property type="evidence" value="ECO:0007669"/>
    <property type="project" value="UniProtKB-KW"/>
</dbReference>
<dbReference type="OrthoDB" id="9808312at2"/>
<gene>
    <name evidence="22" type="ORF">SAMN04488120_102345</name>
</gene>
<evidence type="ECO:0000256" key="17">
    <source>
        <dbReference type="ARBA" id="ARBA00032318"/>
    </source>
</evidence>
<dbReference type="InterPro" id="IPR036909">
    <property type="entry name" value="Cyt_c-like_dom_sf"/>
</dbReference>
<evidence type="ECO:0000256" key="6">
    <source>
        <dbReference type="ARBA" id="ARBA00022617"/>
    </source>
</evidence>
<keyword evidence="8 20" id="KW-0479">Metal-binding</keyword>
<name>A0A1I2HXZ7_9GAMM</name>
<evidence type="ECO:0000256" key="9">
    <source>
        <dbReference type="ARBA" id="ARBA00022729"/>
    </source>
</evidence>
<evidence type="ECO:0000256" key="20">
    <source>
        <dbReference type="PROSITE-ProRule" id="PRU00433"/>
    </source>
</evidence>
<dbReference type="GO" id="GO:0016669">
    <property type="term" value="F:oxidoreductase activity, acting on a sulfur group of donors, cytochrome as acceptor"/>
    <property type="evidence" value="ECO:0007669"/>
    <property type="project" value="InterPro"/>
</dbReference>
<evidence type="ECO:0000256" key="4">
    <source>
        <dbReference type="ARBA" id="ARBA00019364"/>
    </source>
</evidence>
<reference evidence="22 23" key="1">
    <citation type="submission" date="2016-10" db="EMBL/GenBank/DDBJ databases">
        <authorList>
            <person name="de Groot N.N."/>
        </authorList>
    </citation>
    <scope>NUCLEOTIDE SEQUENCE [LARGE SCALE GENOMIC DNA]</scope>
    <source>
        <strain evidence="22 23">DSM 23609</strain>
    </source>
</reference>
<dbReference type="EMBL" id="FOOC01000002">
    <property type="protein sequence ID" value="SFF34914.1"/>
    <property type="molecule type" value="Genomic_DNA"/>
</dbReference>
<dbReference type="EC" id="2.8.5.2" evidence="3"/>
<comment type="catalytic activity">
    <reaction evidence="18">
        <text>L-cysteinyl-[SoxY protein] + thiosulfate + 2 Fe(III)-[cytochrome c] = S-sulfosulfanyl-L-cysteinyl-[SoxY protein] + 2 Fe(II)-[cytochrome c] + 2 H(+)</text>
        <dbReference type="Rhea" id="RHEA:56720"/>
        <dbReference type="Rhea" id="RHEA-COMP:10350"/>
        <dbReference type="Rhea" id="RHEA-COMP:14328"/>
        <dbReference type="Rhea" id="RHEA-COMP:14399"/>
        <dbReference type="Rhea" id="RHEA-COMP:14691"/>
        <dbReference type="ChEBI" id="CHEBI:15378"/>
        <dbReference type="ChEBI" id="CHEBI:29033"/>
        <dbReference type="ChEBI" id="CHEBI:29034"/>
        <dbReference type="ChEBI" id="CHEBI:29950"/>
        <dbReference type="ChEBI" id="CHEBI:33542"/>
        <dbReference type="ChEBI" id="CHEBI:139321"/>
        <dbReference type="EC" id="2.8.5.2"/>
    </reaction>
</comment>
<proteinExistence type="inferred from homology"/>
<dbReference type="PROSITE" id="PS51007">
    <property type="entry name" value="CYTC"/>
    <property type="match status" value="1"/>
</dbReference>
<feature type="domain" description="Cytochrome c" evidence="21">
    <location>
        <begin position="12"/>
        <end position="123"/>
    </location>
</feature>
<evidence type="ECO:0000256" key="19">
    <source>
        <dbReference type="ARBA" id="ARBA00048423"/>
    </source>
</evidence>
<comment type="subunit">
    <text evidence="2">Heterodimer of SoxA and SoxX.</text>
</comment>
<dbReference type="GO" id="GO:0016740">
    <property type="term" value="F:transferase activity"/>
    <property type="evidence" value="ECO:0007669"/>
    <property type="project" value="UniProtKB-KW"/>
</dbReference>
<keyword evidence="5" id="KW-0813">Transport</keyword>
<dbReference type="GO" id="GO:0009055">
    <property type="term" value="F:electron transfer activity"/>
    <property type="evidence" value="ECO:0007669"/>
    <property type="project" value="InterPro"/>
</dbReference>
<evidence type="ECO:0000256" key="10">
    <source>
        <dbReference type="ARBA" id="ARBA00022764"/>
    </source>
</evidence>
<comment type="similarity">
    <text evidence="13">Belongs to the SoxA family.</text>
</comment>
<keyword evidence="11" id="KW-0249">Electron transport</keyword>
<dbReference type="Gene3D" id="1.10.760.10">
    <property type="entry name" value="Cytochrome c-like domain"/>
    <property type="match status" value="1"/>
</dbReference>
<keyword evidence="10" id="KW-0574">Periplasm</keyword>
<keyword evidence="12 20" id="KW-0408">Iron</keyword>
<evidence type="ECO:0000256" key="13">
    <source>
        <dbReference type="ARBA" id="ARBA00025746"/>
    </source>
</evidence>
<comment type="subcellular location">
    <subcellularLocation>
        <location evidence="1">Periplasm</location>
    </subcellularLocation>
</comment>
<accession>A0A1I2HXZ7</accession>
<evidence type="ECO:0000256" key="18">
    <source>
        <dbReference type="ARBA" id="ARBA00048077"/>
    </source>
</evidence>
<evidence type="ECO:0000256" key="2">
    <source>
        <dbReference type="ARBA" id="ARBA00011530"/>
    </source>
</evidence>
<keyword evidence="7" id="KW-0808">Transferase</keyword>
<organism evidence="22 23">
    <name type="scientific">Fontimonas thermophila</name>
    <dbReference type="NCBI Taxonomy" id="1076937"/>
    <lineage>
        <taxon>Bacteria</taxon>
        <taxon>Pseudomonadati</taxon>
        <taxon>Pseudomonadota</taxon>
        <taxon>Gammaproteobacteria</taxon>
        <taxon>Nevskiales</taxon>
        <taxon>Nevskiaceae</taxon>
        <taxon>Fontimonas</taxon>
    </lineage>
</organism>
<comment type="catalytic activity">
    <reaction evidence="19">
        <text>S-sulfanyl-L-cysteinyl-[SoxY protein] + thiosulfate + 2 Fe(III)-[cytochrome c] = S-(2-sulfodisulfanyl)-L-cysteinyl-[SoxY protein] + 2 Fe(II)-[cytochrome c] + 2 H(+)</text>
        <dbReference type="Rhea" id="RHEA:51224"/>
        <dbReference type="Rhea" id="RHEA-COMP:10350"/>
        <dbReference type="Rhea" id="RHEA-COMP:14399"/>
        <dbReference type="Rhea" id="RHEA-COMP:14689"/>
        <dbReference type="Rhea" id="RHEA-COMP:14690"/>
        <dbReference type="ChEBI" id="CHEBI:15378"/>
        <dbReference type="ChEBI" id="CHEBI:29033"/>
        <dbReference type="ChEBI" id="CHEBI:29034"/>
        <dbReference type="ChEBI" id="CHEBI:33542"/>
        <dbReference type="ChEBI" id="CHEBI:61963"/>
        <dbReference type="ChEBI" id="CHEBI:140664"/>
        <dbReference type="EC" id="2.8.5.2"/>
    </reaction>
</comment>
<dbReference type="AlphaFoldDB" id="A0A1I2HXZ7"/>
<keyword evidence="9" id="KW-0732">Signal</keyword>
<dbReference type="Pfam" id="PF21342">
    <property type="entry name" value="SoxA-TsdA_cyt-c"/>
    <property type="match status" value="1"/>
</dbReference>
<keyword evidence="6 20" id="KW-0349">Heme</keyword>
<evidence type="ECO:0000256" key="1">
    <source>
        <dbReference type="ARBA" id="ARBA00004418"/>
    </source>
</evidence>
<evidence type="ECO:0000256" key="11">
    <source>
        <dbReference type="ARBA" id="ARBA00022982"/>
    </source>
</evidence>
<dbReference type="GO" id="GO:0020037">
    <property type="term" value="F:heme binding"/>
    <property type="evidence" value="ECO:0007669"/>
    <property type="project" value="InterPro"/>
</dbReference>
<dbReference type="GO" id="GO:0070069">
    <property type="term" value="C:cytochrome complex"/>
    <property type="evidence" value="ECO:0007669"/>
    <property type="project" value="InterPro"/>
</dbReference>
<evidence type="ECO:0000259" key="21">
    <source>
        <dbReference type="PROSITE" id="PS51007"/>
    </source>
</evidence>
<evidence type="ECO:0000256" key="14">
    <source>
        <dbReference type="ARBA" id="ARBA00030174"/>
    </source>
</evidence>
<sequence>MAVPFEHPLEKAAYETGRAIFYYRAGPHDFSCATCHAATGKRIRLQALPNLTDPADVRAAYTTWPAYRISQGELRTMEWRLNDCFRQQRFPELQYGSDAAIALTMFLAKNAEGGVLSAPALKR</sequence>
<evidence type="ECO:0000256" key="12">
    <source>
        <dbReference type="ARBA" id="ARBA00023004"/>
    </source>
</evidence>
<dbReference type="GO" id="GO:0019417">
    <property type="term" value="P:sulfur oxidation"/>
    <property type="evidence" value="ECO:0007669"/>
    <property type="project" value="InterPro"/>
</dbReference>
<evidence type="ECO:0000256" key="16">
    <source>
        <dbReference type="ARBA" id="ARBA00032236"/>
    </source>
</evidence>
<dbReference type="GO" id="GO:0042597">
    <property type="term" value="C:periplasmic space"/>
    <property type="evidence" value="ECO:0007669"/>
    <property type="project" value="UniProtKB-SubCell"/>
</dbReference>
<evidence type="ECO:0000313" key="23">
    <source>
        <dbReference type="Proteomes" id="UP000199771"/>
    </source>
</evidence>
<protein>
    <recommendedName>
        <fullName evidence="4">L-cysteine S-thiosulfotransferase subunit SoxA</fullName>
        <ecNumber evidence="3">2.8.5.2</ecNumber>
    </recommendedName>
    <alternativeName>
        <fullName evidence="16">Protein SoxA</fullName>
    </alternativeName>
    <alternativeName>
        <fullName evidence="17">SoxAX cytochrome complex subunit A</fullName>
    </alternativeName>
    <alternativeName>
        <fullName evidence="15">Sulfur oxidizing protein A</fullName>
    </alternativeName>
    <alternativeName>
        <fullName evidence="14">Thiosulfate-oxidizing multienzyme system protein SoxA</fullName>
    </alternativeName>
</protein>
<dbReference type="InterPro" id="IPR009056">
    <property type="entry name" value="Cyt_c-like_dom"/>
</dbReference>
<dbReference type="NCBIfam" id="TIGR04484">
    <property type="entry name" value="thiosulf_SoxA"/>
    <property type="match status" value="1"/>
</dbReference>
<keyword evidence="23" id="KW-1185">Reference proteome</keyword>
<dbReference type="SUPFAM" id="SSF46626">
    <property type="entry name" value="Cytochrome c"/>
    <property type="match status" value="1"/>
</dbReference>
<evidence type="ECO:0000256" key="7">
    <source>
        <dbReference type="ARBA" id="ARBA00022679"/>
    </source>
</evidence>